<reference evidence="9" key="1">
    <citation type="submission" date="2007-03" db="EMBL/GenBank/DDBJ databases">
        <title>Annotation of Culex pipiens quinquefasciatus.</title>
        <authorList>
            <consortium name="The Broad Institute Genome Sequencing Platform"/>
            <person name="Atkinson P.W."/>
            <person name="Hemingway J."/>
            <person name="Christensen B.M."/>
            <person name="Higgs S."/>
            <person name="Kodira C."/>
            <person name="Hannick L."/>
            <person name="Megy K."/>
            <person name="O'Leary S."/>
            <person name="Pearson M."/>
            <person name="Haas B.J."/>
            <person name="Mauceli E."/>
            <person name="Wortman J.R."/>
            <person name="Lee N.H."/>
            <person name="Guigo R."/>
            <person name="Stanke M."/>
            <person name="Alvarado L."/>
            <person name="Amedeo P."/>
            <person name="Antoine C.H."/>
            <person name="Arensburger P."/>
            <person name="Bidwell S.L."/>
            <person name="Crawford M."/>
            <person name="Camaro F."/>
            <person name="Devon K."/>
            <person name="Engels R."/>
            <person name="Hammond M."/>
            <person name="Howarth C."/>
            <person name="Koehrsen M."/>
            <person name="Lawson D."/>
            <person name="Montgomery P."/>
            <person name="Nene V."/>
            <person name="Nusbaum C."/>
            <person name="Puiu D."/>
            <person name="Romero-Severson J."/>
            <person name="Severson D.W."/>
            <person name="Shumway M."/>
            <person name="Sisk P."/>
            <person name="Stolte C."/>
            <person name="Zeng Q."/>
            <person name="Eisenstadt E."/>
            <person name="Fraser-Liggett C."/>
            <person name="Strausberg R."/>
            <person name="Galagan J."/>
            <person name="Birren B."/>
            <person name="Collins F.H."/>
        </authorList>
    </citation>
    <scope>NUCLEOTIDE SEQUENCE [LARGE SCALE GENOMIC DNA]</scope>
    <source>
        <strain evidence="9">JHB</strain>
    </source>
</reference>
<keyword evidence="2" id="KW-0963">Cytoplasm</keyword>
<dbReference type="InterPro" id="IPR041677">
    <property type="entry name" value="DNA2/NAM7_AAA_11"/>
</dbReference>
<dbReference type="InterPro" id="IPR047187">
    <property type="entry name" value="SF1_C_Upf1"/>
</dbReference>
<dbReference type="GO" id="GO:0032574">
    <property type="term" value="F:5'-3' RNA helicase activity"/>
    <property type="evidence" value="ECO:0007669"/>
    <property type="project" value="InterPro"/>
</dbReference>
<dbReference type="VEuPathDB" id="VectorBase:CPIJ012615"/>
<keyword evidence="11" id="KW-1185">Reference proteome</keyword>
<dbReference type="VEuPathDB" id="VectorBase:CQUJHB000140"/>
<evidence type="ECO:0000256" key="6">
    <source>
        <dbReference type="ARBA" id="ARBA00022840"/>
    </source>
</evidence>
<protein>
    <submittedName>
        <fullName evidence="9">DNA-binding protein smubp-2</fullName>
    </submittedName>
</protein>
<evidence type="ECO:0000256" key="4">
    <source>
        <dbReference type="ARBA" id="ARBA00022801"/>
    </source>
</evidence>
<proteinExistence type="predicted"/>
<dbReference type="GO" id="GO:0003677">
    <property type="term" value="F:DNA binding"/>
    <property type="evidence" value="ECO:0007669"/>
    <property type="project" value="UniProtKB-KW"/>
</dbReference>
<comment type="subcellular location">
    <subcellularLocation>
        <location evidence="1">Cytoplasm</location>
    </subcellularLocation>
</comment>
<dbReference type="CDD" id="cd18808">
    <property type="entry name" value="SF1_C_Upf1"/>
    <property type="match status" value="1"/>
</dbReference>
<dbReference type="Pfam" id="PF13087">
    <property type="entry name" value="AAA_12"/>
    <property type="match status" value="1"/>
</dbReference>
<evidence type="ECO:0000256" key="1">
    <source>
        <dbReference type="ARBA" id="ARBA00004496"/>
    </source>
</evidence>
<dbReference type="AlphaFoldDB" id="B0X0I7"/>
<dbReference type="SMART" id="SM00355">
    <property type="entry name" value="ZnF_C2H2"/>
    <property type="match status" value="1"/>
</dbReference>
<evidence type="ECO:0000259" key="8">
    <source>
        <dbReference type="PROSITE" id="PS00028"/>
    </source>
</evidence>
<dbReference type="OrthoDB" id="7779868at2759"/>
<dbReference type="Gene3D" id="3.40.50.300">
    <property type="entry name" value="P-loop containing nucleotide triphosphate hydrolases"/>
    <property type="match status" value="2"/>
</dbReference>
<dbReference type="PANTHER" id="PTHR45418">
    <property type="entry name" value="CANCER/TESTIS ANTIGEN 55"/>
    <property type="match status" value="1"/>
</dbReference>
<evidence type="ECO:0000313" key="10">
    <source>
        <dbReference type="EnsemblMetazoa" id="CPIJ012615-PA"/>
    </source>
</evidence>
<gene>
    <name evidence="10" type="primary">6045882</name>
    <name evidence="9" type="ORF">CpipJ_CPIJ012615</name>
</gene>
<accession>B0X0I7</accession>
<dbReference type="SUPFAM" id="SSF52540">
    <property type="entry name" value="P-loop containing nucleoside triphosphate hydrolases"/>
    <property type="match status" value="1"/>
</dbReference>
<dbReference type="GO" id="GO:0031047">
    <property type="term" value="P:regulatory ncRNA-mediated gene silencing"/>
    <property type="evidence" value="ECO:0007669"/>
    <property type="project" value="UniProtKB-KW"/>
</dbReference>
<dbReference type="InterPro" id="IPR026122">
    <property type="entry name" value="MOV-10/SDE3_DEXXQ/H-box"/>
</dbReference>
<dbReference type="eggNOG" id="KOG1804">
    <property type="taxonomic scope" value="Eukaryota"/>
</dbReference>
<keyword evidence="6" id="KW-0067">ATP-binding</keyword>
<dbReference type="FunCoup" id="B0X0I7">
    <property type="interactions" value="175"/>
</dbReference>
<evidence type="ECO:0000256" key="3">
    <source>
        <dbReference type="ARBA" id="ARBA00022741"/>
    </source>
</evidence>
<keyword evidence="7" id="KW-0943">RNA-mediated gene silencing</keyword>
<evidence type="ECO:0000256" key="7">
    <source>
        <dbReference type="ARBA" id="ARBA00023158"/>
    </source>
</evidence>
<keyword evidence="4" id="KW-0378">Hydrolase</keyword>
<dbReference type="GO" id="GO:0005524">
    <property type="term" value="F:ATP binding"/>
    <property type="evidence" value="ECO:0007669"/>
    <property type="project" value="UniProtKB-KW"/>
</dbReference>
<dbReference type="Proteomes" id="UP000002320">
    <property type="component" value="Unassembled WGS sequence"/>
</dbReference>
<dbReference type="PANTHER" id="PTHR45418:SF5">
    <property type="entry name" value="BRCA2-INTERACTING PROTEIN-LIKE-RELATED"/>
    <property type="match status" value="1"/>
</dbReference>
<evidence type="ECO:0000256" key="5">
    <source>
        <dbReference type="ARBA" id="ARBA00022806"/>
    </source>
</evidence>
<dbReference type="EnsemblMetazoa" id="CPIJ012615-RA">
    <property type="protein sequence ID" value="CPIJ012615-PA"/>
    <property type="gene ID" value="CPIJ012615"/>
</dbReference>
<dbReference type="CDD" id="cd18038">
    <property type="entry name" value="DEXXQc_Helz-like"/>
    <property type="match status" value="1"/>
</dbReference>
<dbReference type="FunFam" id="3.40.50.300:FF:000326">
    <property type="entry name" value="P-loop containing nucleoside triphosphate hydrolase"/>
    <property type="match status" value="1"/>
</dbReference>
<feature type="domain" description="C2H2-type" evidence="8">
    <location>
        <begin position="116"/>
        <end position="137"/>
    </location>
</feature>
<keyword evidence="3" id="KW-0547">Nucleotide-binding</keyword>
<dbReference type="OMA" id="CANFVED"/>
<keyword evidence="9" id="KW-0238">DNA-binding</keyword>
<dbReference type="KEGG" id="cqu:CpipJ_CPIJ012615"/>
<dbReference type="InterPro" id="IPR041679">
    <property type="entry name" value="DNA2/NAM7-like_C"/>
</dbReference>
<dbReference type="InterPro" id="IPR013087">
    <property type="entry name" value="Znf_C2H2_type"/>
</dbReference>
<dbReference type="GO" id="GO:0003723">
    <property type="term" value="F:RNA binding"/>
    <property type="evidence" value="ECO:0007669"/>
    <property type="project" value="InterPro"/>
</dbReference>
<reference evidence="10" key="2">
    <citation type="submission" date="2021-02" db="UniProtKB">
        <authorList>
            <consortium name="EnsemblMetazoa"/>
        </authorList>
    </citation>
    <scope>IDENTIFICATION</scope>
    <source>
        <strain evidence="10">JHB</strain>
    </source>
</reference>
<dbReference type="InterPro" id="IPR027417">
    <property type="entry name" value="P-loop_NTPase"/>
</dbReference>
<dbReference type="EMBL" id="DS232239">
    <property type="protein sequence ID" value="EDS38148.1"/>
    <property type="molecule type" value="Genomic_DNA"/>
</dbReference>
<evidence type="ECO:0000313" key="11">
    <source>
        <dbReference type="Proteomes" id="UP000002320"/>
    </source>
</evidence>
<sequence length="922" mass="106345">MADGGEFITVRRRKSRGKLQGRHNASLACLADVNNNNNSTSICKTSDSFYDKPWKDQRRNSHPAKAKSCTELRIVGKAERRHAAGFHTRRCICRWVMSYGRLLWTDQLKLDFSQGCPVCRVSFSTEEALRNHMQKQHGRDFDLMLDVTDRRIVRNTMRLTVKYLARASRMIIRVENYSEVVLILRAVYLFGLDQRLEPTFDGVLRMVPGYSYEIEHTVKQCIPNYQYTMILSATVAGSQVELIEQYYVQMLKSTPMVGNQLKMGILPYHHIPQYLIDLYLKEFEHDNHYDRLAMLCLENLRKFNKAGLTPTNYVEHLRLLNMIEDYDLQTTFATYTIPKVTLKPMEQARRYLITLDQFDVPPNLLEEDGYARITVTKHNRNVDNNLEFINGYIDAVNETGIVVTMQAPVRFTLPCRVEFPLNRTQYKLEYEALAHISKIDLDQLLFPKVMAKKRRPVRQVKFDWFQPTIAANAEQVTAIRNIVNMTSYPAPYIIFGPPGTGKTSTIVEAVLQIWRQQPRAHVLVAASSNFACNELTQRLMRFVPEADIFRFFSRSCERNIETIDMEILEISNLATGIYEIPTYEHIYGSRIVVSTVTNCGRLAQAHVIPTFFDYIFIDECGSAKEISALVPIAGVGTEGSKIHASVILAGDPKQLGPVVRFEFLKKTVHNTSLLERLMAQGIYKRDPNTGEFNSLVITKLLDNYRSHKSLIHFSNEWFYEGELRARAASELTDWAINWNCLPNMAFPIIFHSVVGITRVDKQSCSSFNKEEAQKVLFYVQKMLTDGINERQIREQDIGIVSPYRRQVSFLRQGCRNYGWEEIEVGSAEQFQGREKPVIIVSTVRSQRKHVGFLANTRRLNVVITRARCLLIIIGNPDTLQNDPHWYRLLRYIYENNGVRGIDFVLRKPEVNIAAREEEEDFA</sequence>
<dbReference type="Pfam" id="PF13086">
    <property type="entry name" value="AAA_11"/>
    <property type="match status" value="2"/>
</dbReference>
<dbReference type="HOGENOM" id="CLU_001666_6_0_1"/>
<dbReference type="GO" id="GO:0016787">
    <property type="term" value="F:hydrolase activity"/>
    <property type="evidence" value="ECO:0007669"/>
    <property type="project" value="UniProtKB-KW"/>
</dbReference>
<dbReference type="PROSITE" id="PS00028">
    <property type="entry name" value="ZINC_FINGER_C2H2_1"/>
    <property type="match status" value="1"/>
</dbReference>
<dbReference type="GO" id="GO:0005694">
    <property type="term" value="C:chromosome"/>
    <property type="evidence" value="ECO:0007669"/>
    <property type="project" value="UniProtKB-ARBA"/>
</dbReference>
<evidence type="ECO:0000313" key="9">
    <source>
        <dbReference type="EMBL" id="EDS38148.1"/>
    </source>
</evidence>
<name>B0X0I7_CULQU</name>
<dbReference type="InParanoid" id="B0X0I7"/>
<evidence type="ECO:0000256" key="2">
    <source>
        <dbReference type="ARBA" id="ARBA00022490"/>
    </source>
</evidence>
<keyword evidence="5" id="KW-0347">Helicase</keyword>
<dbReference type="GO" id="GO:0005737">
    <property type="term" value="C:cytoplasm"/>
    <property type="evidence" value="ECO:0007669"/>
    <property type="project" value="UniProtKB-SubCell"/>
</dbReference>
<dbReference type="Gene3D" id="3.30.160.60">
    <property type="entry name" value="Classic Zinc Finger"/>
    <property type="match status" value="1"/>
</dbReference>
<organism>
    <name type="scientific">Culex quinquefasciatus</name>
    <name type="common">Southern house mosquito</name>
    <name type="synonym">Culex pungens</name>
    <dbReference type="NCBI Taxonomy" id="7176"/>
    <lineage>
        <taxon>Eukaryota</taxon>
        <taxon>Metazoa</taxon>
        <taxon>Ecdysozoa</taxon>
        <taxon>Arthropoda</taxon>
        <taxon>Hexapoda</taxon>
        <taxon>Insecta</taxon>
        <taxon>Pterygota</taxon>
        <taxon>Neoptera</taxon>
        <taxon>Endopterygota</taxon>
        <taxon>Diptera</taxon>
        <taxon>Nematocera</taxon>
        <taxon>Culicoidea</taxon>
        <taxon>Culicidae</taxon>
        <taxon>Culicinae</taxon>
        <taxon>Culicini</taxon>
        <taxon>Culex</taxon>
        <taxon>Culex</taxon>
    </lineage>
</organism>